<accession>G2Y222</accession>
<dbReference type="AlphaFoldDB" id="G2Y222"/>
<protein>
    <submittedName>
        <fullName evidence="1">Uncharacterized protein</fullName>
    </submittedName>
</protein>
<reference evidence="2" key="1">
    <citation type="journal article" date="2011" name="PLoS Genet.">
        <title>Genomic analysis of the necrotrophic fungal pathogens Sclerotinia sclerotiorum and Botrytis cinerea.</title>
        <authorList>
            <person name="Amselem J."/>
            <person name="Cuomo C.A."/>
            <person name="van Kan J.A."/>
            <person name="Viaud M."/>
            <person name="Benito E.P."/>
            <person name="Couloux A."/>
            <person name="Coutinho P.M."/>
            <person name="de Vries R.P."/>
            <person name="Dyer P.S."/>
            <person name="Fillinger S."/>
            <person name="Fournier E."/>
            <person name="Gout L."/>
            <person name="Hahn M."/>
            <person name="Kohn L."/>
            <person name="Lapalu N."/>
            <person name="Plummer K.M."/>
            <person name="Pradier J.M."/>
            <person name="Quevillon E."/>
            <person name="Sharon A."/>
            <person name="Simon A."/>
            <person name="ten Have A."/>
            <person name="Tudzynski B."/>
            <person name="Tudzynski P."/>
            <person name="Wincker P."/>
            <person name="Andrew M."/>
            <person name="Anthouard V."/>
            <person name="Beever R.E."/>
            <person name="Beffa R."/>
            <person name="Benoit I."/>
            <person name="Bouzid O."/>
            <person name="Brault B."/>
            <person name="Chen Z."/>
            <person name="Choquer M."/>
            <person name="Collemare J."/>
            <person name="Cotton P."/>
            <person name="Danchin E.G."/>
            <person name="Da Silva C."/>
            <person name="Gautier A."/>
            <person name="Giraud C."/>
            <person name="Giraud T."/>
            <person name="Gonzalez C."/>
            <person name="Grossetete S."/>
            <person name="Guldener U."/>
            <person name="Henrissat B."/>
            <person name="Howlett B.J."/>
            <person name="Kodira C."/>
            <person name="Kretschmer M."/>
            <person name="Lappartient A."/>
            <person name="Leroch M."/>
            <person name="Levis C."/>
            <person name="Mauceli E."/>
            <person name="Neuveglise C."/>
            <person name="Oeser B."/>
            <person name="Pearson M."/>
            <person name="Poulain J."/>
            <person name="Poussereau N."/>
            <person name="Quesneville H."/>
            <person name="Rascle C."/>
            <person name="Schumacher J."/>
            <person name="Segurens B."/>
            <person name="Sexton A."/>
            <person name="Silva E."/>
            <person name="Sirven C."/>
            <person name="Soanes D.M."/>
            <person name="Talbot N.J."/>
            <person name="Templeton M."/>
            <person name="Yandava C."/>
            <person name="Yarden O."/>
            <person name="Zeng Q."/>
            <person name="Rollins J.A."/>
            <person name="Lebrun M.H."/>
            <person name="Dickman M."/>
        </authorList>
    </citation>
    <scope>NUCLEOTIDE SEQUENCE [LARGE SCALE GENOMIC DNA]</scope>
    <source>
        <strain evidence="2">T4</strain>
    </source>
</reference>
<name>G2Y222_BOTF4</name>
<dbReference type="InParanoid" id="G2Y222"/>
<organism evidence="1 2">
    <name type="scientific">Botryotinia fuckeliana (strain T4)</name>
    <name type="common">Noble rot fungus</name>
    <name type="synonym">Botrytis cinerea</name>
    <dbReference type="NCBI Taxonomy" id="999810"/>
    <lineage>
        <taxon>Eukaryota</taxon>
        <taxon>Fungi</taxon>
        <taxon>Dikarya</taxon>
        <taxon>Ascomycota</taxon>
        <taxon>Pezizomycotina</taxon>
        <taxon>Leotiomycetes</taxon>
        <taxon>Helotiales</taxon>
        <taxon>Sclerotiniaceae</taxon>
        <taxon>Botrytis</taxon>
    </lineage>
</organism>
<proteinExistence type="predicted"/>
<dbReference type="HOGENOM" id="CLU_3032076_0_0_1"/>
<sequence>MPLHCLSFRTSQNEIGPEVSCCCDLNVGTTEIMRSLSSQSNLGCLVTTRATRFFG</sequence>
<evidence type="ECO:0000313" key="1">
    <source>
        <dbReference type="EMBL" id="CCD46712.1"/>
    </source>
</evidence>
<dbReference type="EMBL" id="FQ790282">
    <property type="protein sequence ID" value="CCD46712.1"/>
    <property type="molecule type" value="Genomic_DNA"/>
</dbReference>
<dbReference type="Proteomes" id="UP000008177">
    <property type="component" value="Unplaced contigs"/>
</dbReference>
<evidence type="ECO:0000313" key="2">
    <source>
        <dbReference type="Proteomes" id="UP000008177"/>
    </source>
</evidence>
<gene>
    <name evidence="1" type="ORF">BofuT4_uP043230.1</name>
</gene>